<name>A0A150KLS5_9BACI</name>
<protein>
    <submittedName>
        <fullName evidence="1">Uncharacterized protein</fullName>
    </submittedName>
</protein>
<keyword evidence="2" id="KW-1185">Reference proteome</keyword>
<reference evidence="1 2" key="1">
    <citation type="submission" date="2016-01" db="EMBL/GenBank/DDBJ databases">
        <title>Genome Sequences of Twelve Sporeforming Bacillus Species Isolated from Foods.</title>
        <authorList>
            <person name="Berendsen E.M."/>
            <person name="Wells-Bennik M.H."/>
            <person name="Krawcyk A.O."/>
            <person name="De Jong A."/>
            <person name="Holsappel S."/>
            <person name="Eijlander R.T."/>
            <person name="Kuipers O.P."/>
        </authorList>
    </citation>
    <scope>NUCLEOTIDE SEQUENCE [LARGE SCALE GENOMIC DNA]</scope>
    <source>
        <strain evidence="1 2">B4102</strain>
    </source>
</reference>
<comment type="caution">
    <text evidence="1">The sequence shown here is derived from an EMBL/GenBank/DDBJ whole genome shotgun (WGS) entry which is preliminary data.</text>
</comment>
<dbReference type="EMBL" id="LQYN01000097">
    <property type="protein sequence ID" value="KYC95141.1"/>
    <property type="molecule type" value="Genomic_DNA"/>
</dbReference>
<proteinExistence type="predicted"/>
<sequence>MVDVTSVKPPHKKTVPLLQSKHKDEICSIKKETHEATWV</sequence>
<evidence type="ECO:0000313" key="1">
    <source>
        <dbReference type="EMBL" id="KYC95141.1"/>
    </source>
</evidence>
<dbReference type="AlphaFoldDB" id="A0A150KLS5"/>
<gene>
    <name evidence="1" type="ORF">B4102_1412</name>
</gene>
<evidence type="ECO:0000313" key="2">
    <source>
        <dbReference type="Proteomes" id="UP000075666"/>
    </source>
</evidence>
<dbReference type="Proteomes" id="UP000075666">
    <property type="component" value="Unassembled WGS sequence"/>
</dbReference>
<organism evidence="1 2">
    <name type="scientific">Heyndrickxia sporothermodurans</name>
    <dbReference type="NCBI Taxonomy" id="46224"/>
    <lineage>
        <taxon>Bacteria</taxon>
        <taxon>Bacillati</taxon>
        <taxon>Bacillota</taxon>
        <taxon>Bacilli</taxon>
        <taxon>Bacillales</taxon>
        <taxon>Bacillaceae</taxon>
        <taxon>Heyndrickxia</taxon>
    </lineage>
</organism>
<accession>A0A150KLS5</accession>